<accession>A0A317D0S6</accession>
<dbReference type="SUPFAM" id="SSF51197">
    <property type="entry name" value="Clavaminate synthase-like"/>
    <property type="match status" value="1"/>
</dbReference>
<dbReference type="GO" id="GO:0016706">
    <property type="term" value="F:2-oxoglutarate-dependent dioxygenase activity"/>
    <property type="evidence" value="ECO:0007669"/>
    <property type="project" value="UniProtKB-ARBA"/>
</dbReference>
<keyword evidence="1" id="KW-0223">Dioxygenase</keyword>
<dbReference type="AlphaFoldDB" id="A0A317D0S6"/>
<dbReference type="OrthoDB" id="9796766at2"/>
<protein>
    <submittedName>
        <fullName evidence="1">Phytanoyl-CoA dioxygenase</fullName>
    </submittedName>
</protein>
<comment type="caution">
    <text evidence="1">The sequence shown here is derived from an EMBL/GenBank/DDBJ whole genome shotgun (WGS) entry which is preliminary data.</text>
</comment>
<evidence type="ECO:0000313" key="2">
    <source>
        <dbReference type="Proteomes" id="UP000246050"/>
    </source>
</evidence>
<evidence type="ECO:0000313" key="1">
    <source>
        <dbReference type="EMBL" id="PWR07992.1"/>
    </source>
</evidence>
<proteinExistence type="predicted"/>
<sequence length="263" mass="29706">MGILTTDRDVMRTQYDRDGYAVFRNVLDRELIAEASDHVDWLQAKYPDRRPEDLSHELVAQDPFWVRLVSDDRLLDVAEVFIGPNIALFASHYICKPPLSNRPVLWHQDGAGWPLEPMEVVTLWLAVDESTPENGCLRVLPGSQRQEFHPLRQRPDIDNVLGAESIVDIDESDAVDLVLQPGDVEVHHPNILHASDGNTSQKRRCGLTIRYIPTSTRIVTDDPPFVSALLLRGEPGVNSYQPLPRHVPGYDFPFRGCEAWTGS</sequence>
<gene>
    <name evidence="1" type="ORF">DKT69_33485</name>
</gene>
<dbReference type="Proteomes" id="UP000246050">
    <property type="component" value="Unassembled WGS sequence"/>
</dbReference>
<dbReference type="PANTHER" id="PTHR20883">
    <property type="entry name" value="PHYTANOYL-COA DIOXYGENASE DOMAIN CONTAINING 1"/>
    <property type="match status" value="1"/>
</dbReference>
<dbReference type="Pfam" id="PF05721">
    <property type="entry name" value="PhyH"/>
    <property type="match status" value="1"/>
</dbReference>
<dbReference type="RefSeq" id="WP_109805418.1">
    <property type="nucleotide sequence ID" value="NZ_QGKS01000450.1"/>
</dbReference>
<dbReference type="GO" id="GO:0005506">
    <property type="term" value="F:iron ion binding"/>
    <property type="evidence" value="ECO:0007669"/>
    <property type="project" value="UniProtKB-ARBA"/>
</dbReference>
<dbReference type="InterPro" id="IPR008775">
    <property type="entry name" value="Phytyl_CoA_dOase-like"/>
</dbReference>
<name>A0A317D0S6_9ACTN</name>
<dbReference type="PANTHER" id="PTHR20883:SF48">
    <property type="entry name" value="ECTOINE DIOXYGENASE"/>
    <property type="match status" value="1"/>
</dbReference>
<dbReference type="Gene3D" id="2.60.120.620">
    <property type="entry name" value="q2cbj1_9rhob like domain"/>
    <property type="match status" value="1"/>
</dbReference>
<reference evidence="1 2" key="1">
    <citation type="submission" date="2018-05" db="EMBL/GenBank/DDBJ databases">
        <title>Micromonosporas from Atacama Desert.</title>
        <authorList>
            <person name="Carro L."/>
            <person name="Golinska P."/>
            <person name="Klenk H.-P."/>
            <person name="Goodfellow M."/>
        </authorList>
    </citation>
    <scope>NUCLEOTIDE SEQUENCE [LARGE SCALE GENOMIC DNA]</scope>
    <source>
        <strain evidence="1 2">4G51</strain>
    </source>
</reference>
<keyword evidence="1" id="KW-0560">Oxidoreductase</keyword>
<organism evidence="1 2">
    <name type="scientific">Micromonospora sicca</name>
    <dbReference type="NCBI Taxonomy" id="2202420"/>
    <lineage>
        <taxon>Bacteria</taxon>
        <taxon>Bacillati</taxon>
        <taxon>Actinomycetota</taxon>
        <taxon>Actinomycetes</taxon>
        <taxon>Micromonosporales</taxon>
        <taxon>Micromonosporaceae</taxon>
        <taxon>Micromonospora</taxon>
    </lineage>
</organism>
<dbReference type="EMBL" id="QGKS01000450">
    <property type="protein sequence ID" value="PWR07992.1"/>
    <property type="molecule type" value="Genomic_DNA"/>
</dbReference>